<evidence type="ECO:0000256" key="1">
    <source>
        <dbReference type="SAM" id="MobiDB-lite"/>
    </source>
</evidence>
<reference evidence="2 3" key="1">
    <citation type="submission" date="2023-06" db="EMBL/GenBank/DDBJ databases">
        <title>Draft genome sequence of Novosphingobium sp. strain IK01.</title>
        <authorList>
            <person name="Hatamoto M."/>
            <person name="Ikarashi T."/>
            <person name="Yamaguchi T."/>
        </authorList>
    </citation>
    <scope>NUCLEOTIDE SEQUENCE [LARGE SCALE GENOMIC DNA]</scope>
    <source>
        <strain evidence="2 3">IK01</strain>
    </source>
</reference>
<proteinExistence type="predicted"/>
<dbReference type="RefSeq" id="WP_317974612.1">
    <property type="nucleotide sequence ID" value="NZ_BTFW01000001.1"/>
</dbReference>
<sequence>MSKLSLSLTGAMGAGLALALGGCGLHPMYAGGGSGAVATAVASVEVSPIPGKSGWLVRHDLADRLGSDGNHPRYRLDVRLDEKLQGLGQMSDDTITRERRTMRARYQLVDLNTGAIALDATASVDEGLDVVSSEYAVIAAEQTAQENLARELSDQIVTRVATRLRAAVRGEQPIPAPSSAPPSDQGESGESTGGAPASTPGGH</sequence>
<dbReference type="Proteomes" id="UP001187221">
    <property type="component" value="Unassembled WGS sequence"/>
</dbReference>
<keyword evidence="3" id="KW-1185">Reference proteome</keyword>
<dbReference type="EMBL" id="BTFW01000001">
    <property type="protein sequence ID" value="GMM60853.1"/>
    <property type="molecule type" value="Genomic_DNA"/>
</dbReference>
<gene>
    <name evidence="2" type="ORF">NUTIK01_16300</name>
</gene>
<protein>
    <recommendedName>
        <fullName evidence="4">Secreted (Periplasmic)-like protein</fullName>
    </recommendedName>
</protein>
<comment type="caution">
    <text evidence="2">The sequence shown here is derived from an EMBL/GenBank/DDBJ whole genome shotgun (WGS) entry which is preliminary data.</text>
</comment>
<name>A0ABQ6P6H6_9SPHN</name>
<evidence type="ECO:0000313" key="3">
    <source>
        <dbReference type="Proteomes" id="UP001187221"/>
    </source>
</evidence>
<dbReference type="Gene3D" id="3.30.160.150">
    <property type="entry name" value="Lipoprotein like domain"/>
    <property type="match status" value="1"/>
</dbReference>
<evidence type="ECO:0000313" key="2">
    <source>
        <dbReference type="EMBL" id="GMM60853.1"/>
    </source>
</evidence>
<dbReference type="InterPro" id="IPR007485">
    <property type="entry name" value="LPS_assembly_LptE"/>
</dbReference>
<feature type="region of interest" description="Disordered" evidence="1">
    <location>
        <begin position="167"/>
        <end position="203"/>
    </location>
</feature>
<evidence type="ECO:0008006" key="4">
    <source>
        <dbReference type="Google" id="ProtNLM"/>
    </source>
</evidence>
<dbReference type="PROSITE" id="PS51257">
    <property type="entry name" value="PROKAR_LIPOPROTEIN"/>
    <property type="match status" value="1"/>
</dbReference>
<organism evidence="2 3">
    <name type="scientific">Novosphingobium pituita</name>
    <dbReference type="NCBI Taxonomy" id="3056842"/>
    <lineage>
        <taxon>Bacteria</taxon>
        <taxon>Pseudomonadati</taxon>
        <taxon>Pseudomonadota</taxon>
        <taxon>Alphaproteobacteria</taxon>
        <taxon>Sphingomonadales</taxon>
        <taxon>Sphingomonadaceae</taxon>
        <taxon>Novosphingobium</taxon>
    </lineage>
</organism>
<accession>A0ABQ6P6H6</accession>
<dbReference type="Pfam" id="PF04390">
    <property type="entry name" value="LptE"/>
    <property type="match status" value="1"/>
</dbReference>